<feature type="domain" description="F-box" evidence="4">
    <location>
        <begin position="17"/>
        <end position="63"/>
    </location>
</feature>
<sequence>LLRFLPGILWRVENEMMAKIFSLANELLASIFKHLNGIELAVVARTCQRFHDASLIDQIWQHLCFREYGVFSLEQWSLTSFRDLYILVLHKYGCLLGVWKCNINPYGGLVHIKASPGRIEALECRAPFDPEITSPLRPKVMFTITVQDGEIVALCFSDWEVEPHRGKLSLEENEEGEVVQFSFKCDSESKHEIPTDREEGMGVLRRWMKEEYNNENLLFYQPHMVQLVLMKYVTMHSLHKHPLHFEALRIPRRSGNNSLLAPGVFKGTYSSHGVELVMISFTDQKMTGTKITGDPNVPGGEVTFDVDLTKPLPDEAAANSGEPKTFSLPQGYEARYTDFPSHYKARFHSVGQIASHGFVSPQWTPAHFVLFNDDLFGFLWIELMAFSVYSRVTEPFLK</sequence>
<evidence type="ECO:0000256" key="1">
    <source>
        <dbReference type="ARBA" id="ARBA00004906"/>
    </source>
</evidence>
<dbReference type="Pfam" id="PF12014">
    <property type="entry name" value="Cyclin_D1_bind"/>
    <property type="match status" value="1"/>
</dbReference>
<keyword evidence="6" id="KW-1185">Reference proteome</keyword>
<comment type="similarity">
    <text evidence="2">Belongs to the FBXO31 family.</text>
</comment>
<evidence type="ECO:0000313" key="6">
    <source>
        <dbReference type="Proteomes" id="UP001159405"/>
    </source>
</evidence>
<accession>A0ABN8Q2V9</accession>
<dbReference type="Proteomes" id="UP001159405">
    <property type="component" value="Unassembled WGS sequence"/>
</dbReference>
<evidence type="ECO:0000313" key="5">
    <source>
        <dbReference type="EMBL" id="CAH3153873.1"/>
    </source>
</evidence>
<comment type="caution">
    <text evidence="5">The sequence shown here is derived from an EMBL/GenBank/DDBJ whole genome shotgun (WGS) entry which is preliminary data.</text>
</comment>
<dbReference type="SUPFAM" id="SSF81383">
    <property type="entry name" value="F-box domain"/>
    <property type="match status" value="1"/>
</dbReference>
<evidence type="ECO:0000256" key="3">
    <source>
        <dbReference type="ARBA" id="ARBA00022786"/>
    </source>
</evidence>
<dbReference type="PANTHER" id="PTHR10706:SF130">
    <property type="entry name" value="F-BOX ONLY PROTEIN 31"/>
    <property type="match status" value="1"/>
</dbReference>
<name>A0ABN8Q2V9_9CNID</name>
<dbReference type="SMART" id="SM00256">
    <property type="entry name" value="FBOX"/>
    <property type="match status" value="1"/>
</dbReference>
<dbReference type="Gene3D" id="1.20.1280.50">
    <property type="match status" value="1"/>
</dbReference>
<dbReference type="EMBL" id="CALNXK010000097">
    <property type="protein sequence ID" value="CAH3153873.1"/>
    <property type="molecule type" value="Genomic_DNA"/>
</dbReference>
<proteinExistence type="inferred from homology"/>
<gene>
    <name evidence="5" type="ORF">PLOB_00049772</name>
</gene>
<comment type="pathway">
    <text evidence="1">Protein modification; protein ubiquitination.</text>
</comment>
<feature type="non-terminal residue" evidence="5">
    <location>
        <position position="1"/>
    </location>
</feature>
<dbReference type="Pfam" id="PF12937">
    <property type="entry name" value="F-box-like"/>
    <property type="match status" value="1"/>
</dbReference>
<reference evidence="5 6" key="1">
    <citation type="submission" date="2022-05" db="EMBL/GenBank/DDBJ databases">
        <authorList>
            <consortium name="Genoscope - CEA"/>
            <person name="William W."/>
        </authorList>
    </citation>
    <scope>NUCLEOTIDE SEQUENCE [LARGE SCALE GENOMIC DNA]</scope>
</reference>
<organism evidence="5 6">
    <name type="scientific">Porites lobata</name>
    <dbReference type="NCBI Taxonomy" id="104759"/>
    <lineage>
        <taxon>Eukaryota</taxon>
        <taxon>Metazoa</taxon>
        <taxon>Cnidaria</taxon>
        <taxon>Anthozoa</taxon>
        <taxon>Hexacorallia</taxon>
        <taxon>Scleractinia</taxon>
        <taxon>Fungiina</taxon>
        <taxon>Poritidae</taxon>
        <taxon>Porites</taxon>
    </lineage>
</organism>
<keyword evidence="3" id="KW-0833">Ubl conjugation pathway</keyword>
<evidence type="ECO:0000259" key="4">
    <source>
        <dbReference type="PROSITE" id="PS50181"/>
    </source>
</evidence>
<dbReference type="InterPro" id="IPR036047">
    <property type="entry name" value="F-box-like_dom_sf"/>
</dbReference>
<dbReference type="InterPro" id="IPR045048">
    <property type="entry name" value="FBXO31/39"/>
</dbReference>
<dbReference type="InterPro" id="IPR001810">
    <property type="entry name" value="F-box_dom"/>
</dbReference>
<dbReference type="PANTHER" id="PTHR10706">
    <property type="entry name" value="F-BOX FAMILY PROTEIN"/>
    <property type="match status" value="1"/>
</dbReference>
<dbReference type="PROSITE" id="PS50181">
    <property type="entry name" value="FBOX"/>
    <property type="match status" value="1"/>
</dbReference>
<protein>
    <recommendedName>
        <fullName evidence="4">F-box domain-containing protein</fullName>
    </recommendedName>
</protein>
<evidence type="ECO:0000256" key="2">
    <source>
        <dbReference type="ARBA" id="ARBA00010611"/>
    </source>
</evidence>